<reference evidence="15 16" key="1">
    <citation type="journal article" date="2023" name="Antonie Van Leeuwenhoek">
        <title>Mesoterricola silvestris gen. nov., sp. nov., Mesoterricola sediminis sp. nov., Geothrix oryzae sp. nov., Geothrix edaphica sp. nov., Geothrix rubra sp. nov., and Geothrix limicola sp. nov., six novel members of Acidobacteriota isolated from soils.</title>
        <authorList>
            <person name="Itoh H."/>
            <person name="Sugisawa Y."/>
            <person name="Mise K."/>
            <person name="Xu Z."/>
            <person name="Kuniyasu M."/>
            <person name="Ushijima N."/>
            <person name="Kawano K."/>
            <person name="Kobayashi E."/>
            <person name="Shiratori Y."/>
            <person name="Masuda Y."/>
            <person name="Senoo K."/>
        </authorList>
    </citation>
    <scope>NUCLEOTIDE SEQUENCE [LARGE SCALE GENOMIC DNA]</scope>
    <source>
        <strain evidence="15 16">Red803</strain>
    </source>
</reference>
<evidence type="ECO:0000259" key="14">
    <source>
        <dbReference type="PROSITE" id="PS51007"/>
    </source>
</evidence>
<dbReference type="InterPro" id="IPR009056">
    <property type="entry name" value="Cyt_c-like_dom"/>
</dbReference>
<keyword evidence="8" id="KW-0249">Electron transport</keyword>
<keyword evidence="10 12" id="KW-0408">Iron</keyword>
<protein>
    <recommendedName>
        <fullName evidence="14">Cytochrome c domain-containing protein</fullName>
    </recommendedName>
</protein>
<feature type="transmembrane region" description="Helical" evidence="13">
    <location>
        <begin position="15"/>
        <end position="40"/>
    </location>
</feature>
<keyword evidence="3" id="KW-0813">Transport</keyword>
<keyword evidence="5 12" id="KW-0349">Heme</keyword>
<evidence type="ECO:0000256" key="6">
    <source>
        <dbReference type="ARBA" id="ARBA00022692"/>
    </source>
</evidence>
<organism evidence="15 16">
    <name type="scientific">Geothrix rubra</name>
    <dbReference type="NCBI Taxonomy" id="2927977"/>
    <lineage>
        <taxon>Bacteria</taxon>
        <taxon>Pseudomonadati</taxon>
        <taxon>Acidobacteriota</taxon>
        <taxon>Holophagae</taxon>
        <taxon>Holophagales</taxon>
        <taxon>Holophagaceae</taxon>
        <taxon>Geothrix</taxon>
    </lineage>
</organism>
<comment type="subcellular location">
    <subcellularLocation>
        <location evidence="1">Cell membrane</location>
        <topology evidence="1">Multi-pass membrane protein</topology>
    </subcellularLocation>
</comment>
<dbReference type="EMBL" id="BSDD01000002">
    <property type="protein sequence ID" value="GLH69891.1"/>
    <property type="molecule type" value="Genomic_DNA"/>
</dbReference>
<evidence type="ECO:0000256" key="3">
    <source>
        <dbReference type="ARBA" id="ARBA00022448"/>
    </source>
</evidence>
<evidence type="ECO:0000256" key="8">
    <source>
        <dbReference type="ARBA" id="ARBA00022982"/>
    </source>
</evidence>
<evidence type="ECO:0000256" key="11">
    <source>
        <dbReference type="ARBA" id="ARBA00023136"/>
    </source>
</evidence>
<proteinExistence type="inferred from homology"/>
<dbReference type="Pfam" id="PF00034">
    <property type="entry name" value="Cytochrom_C"/>
    <property type="match status" value="1"/>
</dbReference>
<dbReference type="Gene3D" id="1.10.760.10">
    <property type="entry name" value="Cytochrome c-like domain"/>
    <property type="match status" value="1"/>
</dbReference>
<dbReference type="InterPro" id="IPR002585">
    <property type="entry name" value="Cyt-d_ubiquinol_oxidase_su_1"/>
</dbReference>
<keyword evidence="6 13" id="KW-0812">Transmembrane</keyword>
<feature type="transmembrane region" description="Helical" evidence="13">
    <location>
        <begin position="178"/>
        <end position="199"/>
    </location>
</feature>
<evidence type="ECO:0000313" key="16">
    <source>
        <dbReference type="Proteomes" id="UP001165089"/>
    </source>
</evidence>
<keyword evidence="11 13" id="KW-0472">Membrane</keyword>
<evidence type="ECO:0000256" key="10">
    <source>
        <dbReference type="ARBA" id="ARBA00023004"/>
    </source>
</evidence>
<feature type="domain" description="Cytochrome c" evidence="14">
    <location>
        <begin position="362"/>
        <end position="441"/>
    </location>
</feature>
<evidence type="ECO:0000256" key="13">
    <source>
        <dbReference type="SAM" id="Phobius"/>
    </source>
</evidence>
<evidence type="ECO:0000313" key="15">
    <source>
        <dbReference type="EMBL" id="GLH69891.1"/>
    </source>
</evidence>
<dbReference type="Proteomes" id="UP001165089">
    <property type="component" value="Unassembled WGS sequence"/>
</dbReference>
<evidence type="ECO:0000256" key="1">
    <source>
        <dbReference type="ARBA" id="ARBA00004651"/>
    </source>
</evidence>
<gene>
    <name evidence="15" type="ORF">GETHPA_14240</name>
</gene>
<feature type="transmembrane region" description="Helical" evidence="13">
    <location>
        <begin position="220"/>
        <end position="237"/>
    </location>
</feature>
<keyword evidence="7 12" id="KW-0479">Metal-binding</keyword>
<keyword evidence="16" id="KW-1185">Reference proteome</keyword>
<evidence type="ECO:0000256" key="9">
    <source>
        <dbReference type="ARBA" id="ARBA00022989"/>
    </source>
</evidence>
<dbReference type="RefSeq" id="WP_285724058.1">
    <property type="nucleotide sequence ID" value="NZ_BSDD01000002.1"/>
</dbReference>
<dbReference type="InterPro" id="IPR036909">
    <property type="entry name" value="Cyt_c-like_dom_sf"/>
</dbReference>
<evidence type="ECO:0000256" key="4">
    <source>
        <dbReference type="ARBA" id="ARBA00022475"/>
    </source>
</evidence>
<evidence type="ECO:0000256" key="2">
    <source>
        <dbReference type="ARBA" id="ARBA00009819"/>
    </source>
</evidence>
<evidence type="ECO:0000256" key="12">
    <source>
        <dbReference type="PROSITE-ProRule" id="PRU00433"/>
    </source>
</evidence>
<keyword evidence="9 13" id="KW-1133">Transmembrane helix</keyword>
<dbReference type="Pfam" id="PF01654">
    <property type="entry name" value="Cyt_bd_oxida_I"/>
    <property type="match status" value="1"/>
</dbReference>
<dbReference type="SUPFAM" id="SSF46626">
    <property type="entry name" value="Cytochrome c"/>
    <property type="match status" value="1"/>
</dbReference>
<evidence type="ECO:0000256" key="7">
    <source>
        <dbReference type="ARBA" id="ARBA00022723"/>
    </source>
</evidence>
<comment type="similarity">
    <text evidence="2">Belongs to the cytochrome ubiquinol oxidase subunit 1 family.</text>
</comment>
<feature type="transmembrane region" description="Helical" evidence="13">
    <location>
        <begin position="294"/>
        <end position="313"/>
    </location>
</feature>
<sequence>MNYPVWDVPFLGSGWVVGIMAIIHIFLSHFAVGGGLFLPVMEAHARKHGDEAMLRWLRKHARFFLIVTGVAGAGTGVGIWVVIALANPQGVGHLIHGFVLGWATEWIVFIAEMACITVYYYGWDRLTPERHLKVGWLYAICSWLTLAVINGIITFMLTPGKGWAESHWMWDGFFNPTYAPSLIMRTLVMWALAGVYAFWTAATIEDLDLKERVLQVSARWVLPAYVLLPLLGGWYFLNIPPVSREVLQVGMAGAAAGNFSMATRVTMLTVMSTATIGVIVYFGPFRNARAFTRGMAGAVAVVALLATGASEWAREVARKPYVIRNVMYSNGVRVEQVEAFQREGYLPNSVWAREYAGLKGDTALARGEALYRGQCVACHTWDGYRSMQKFMAPRNLDSARNMVRMLRSRDPRENIYAKFMPPLAATEAEGEQLAAYLYQRAHPGPAAVARK</sequence>
<feature type="transmembrane region" description="Helical" evidence="13">
    <location>
        <begin position="261"/>
        <end position="282"/>
    </location>
</feature>
<keyword evidence="4" id="KW-1003">Cell membrane</keyword>
<dbReference type="PROSITE" id="PS51007">
    <property type="entry name" value="CYTC"/>
    <property type="match status" value="1"/>
</dbReference>
<feature type="transmembrane region" description="Helical" evidence="13">
    <location>
        <begin position="106"/>
        <end position="123"/>
    </location>
</feature>
<feature type="transmembrane region" description="Helical" evidence="13">
    <location>
        <begin position="61"/>
        <end position="86"/>
    </location>
</feature>
<comment type="caution">
    <text evidence="15">The sequence shown here is derived from an EMBL/GenBank/DDBJ whole genome shotgun (WGS) entry which is preliminary data.</text>
</comment>
<accession>A0ABQ5Q651</accession>
<name>A0ABQ5Q651_9BACT</name>
<feature type="transmembrane region" description="Helical" evidence="13">
    <location>
        <begin position="135"/>
        <end position="158"/>
    </location>
</feature>
<evidence type="ECO:0000256" key="5">
    <source>
        <dbReference type="ARBA" id="ARBA00022617"/>
    </source>
</evidence>